<feature type="transmembrane region" description="Helical" evidence="9">
    <location>
        <begin position="12"/>
        <end position="32"/>
    </location>
</feature>
<keyword evidence="6 9" id="KW-0769">Symport</keyword>
<dbReference type="EMBL" id="BSDY01000044">
    <property type="protein sequence ID" value="GLI58302.1"/>
    <property type="molecule type" value="Genomic_DNA"/>
</dbReference>
<evidence type="ECO:0000256" key="2">
    <source>
        <dbReference type="ARBA" id="ARBA00009261"/>
    </source>
</evidence>
<reference evidence="10" key="1">
    <citation type="submission" date="2022-12" db="EMBL/GenBank/DDBJ databases">
        <title>Reference genome sequencing for broad-spectrum identification of bacterial and archaeal isolates by mass spectrometry.</title>
        <authorList>
            <person name="Sekiguchi Y."/>
            <person name="Tourlousse D.M."/>
        </authorList>
    </citation>
    <scope>NUCLEOTIDE SEQUENCE</scope>
    <source>
        <strain evidence="10">10succ1</strain>
    </source>
</reference>
<keyword evidence="5 9" id="KW-0812">Transmembrane</keyword>
<keyword evidence="11" id="KW-1185">Reference proteome</keyword>
<comment type="subcellular location">
    <subcellularLocation>
        <location evidence="1 9">Cell membrane</location>
        <topology evidence="1 9">Multi-pass membrane protein</topology>
    </subcellularLocation>
</comment>
<evidence type="ECO:0000256" key="5">
    <source>
        <dbReference type="ARBA" id="ARBA00022692"/>
    </source>
</evidence>
<dbReference type="PANTHER" id="PTHR30330">
    <property type="entry name" value="AGSS FAMILY TRANSPORTER, SODIUM-ALANINE"/>
    <property type="match status" value="1"/>
</dbReference>
<dbReference type="FunFam" id="1.20.1740.10:FF:000004">
    <property type="entry name" value="Sodium:alanine symporter family protein"/>
    <property type="match status" value="1"/>
</dbReference>
<dbReference type="GO" id="GO:0005283">
    <property type="term" value="F:amino acid:sodium symporter activity"/>
    <property type="evidence" value="ECO:0007669"/>
    <property type="project" value="InterPro"/>
</dbReference>
<dbReference type="GO" id="GO:0005886">
    <property type="term" value="C:plasma membrane"/>
    <property type="evidence" value="ECO:0007669"/>
    <property type="project" value="UniProtKB-SubCell"/>
</dbReference>
<dbReference type="Pfam" id="PF01235">
    <property type="entry name" value="Na_Ala_symp"/>
    <property type="match status" value="1"/>
</dbReference>
<evidence type="ECO:0000313" key="10">
    <source>
        <dbReference type="EMBL" id="GLI58302.1"/>
    </source>
</evidence>
<dbReference type="Proteomes" id="UP001144471">
    <property type="component" value="Unassembled WGS sequence"/>
</dbReference>
<comment type="similarity">
    <text evidence="2 9">Belongs to the alanine or glycine:cation symporter (AGCS) (TC 2.A.25) family.</text>
</comment>
<feature type="transmembrane region" description="Helical" evidence="9">
    <location>
        <begin position="65"/>
        <end position="88"/>
    </location>
</feature>
<keyword evidence="8 9" id="KW-0472">Membrane</keyword>
<evidence type="ECO:0000313" key="11">
    <source>
        <dbReference type="Proteomes" id="UP001144471"/>
    </source>
</evidence>
<gene>
    <name evidence="10" type="ORF">PM10SUCC1_38160</name>
</gene>
<feature type="transmembrane region" description="Helical" evidence="9">
    <location>
        <begin position="143"/>
        <end position="163"/>
    </location>
</feature>
<keyword evidence="3 9" id="KW-0813">Transport</keyword>
<evidence type="ECO:0000256" key="3">
    <source>
        <dbReference type="ARBA" id="ARBA00022448"/>
    </source>
</evidence>
<dbReference type="RefSeq" id="WP_281838051.1">
    <property type="nucleotide sequence ID" value="NZ_BSDY01000044.1"/>
</dbReference>
<evidence type="ECO:0000256" key="9">
    <source>
        <dbReference type="RuleBase" id="RU363064"/>
    </source>
</evidence>
<keyword evidence="4 9" id="KW-1003">Cell membrane</keyword>
<evidence type="ECO:0000256" key="8">
    <source>
        <dbReference type="ARBA" id="ARBA00023136"/>
    </source>
</evidence>
<dbReference type="AlphaFoldDB" id="A0A9W6GQE6"/>
<comment type="caution">
    <text evidence="10">The sequence shown here is derived from an EMBL/GenBank/DDBJ whole genome shotgun (WGS) entry which is preliminary data.</text>
</comment>
<dbReference type="PRINTS" id="PR00175">
    <property type="entry name" value="NAALASMPORT"/>
</dbReference>
<proteinExistence type="inferred from homology"/>
<dbReference type="Gene3D" id="1.20.1740.10">
    <property type="entry name" value="Amino acid/polyamine transporter I"/>
    <property type="match status" value="1"/>
</dbReference>
<feature type="transmembrane region" description="Helical" evidence="9">
    <location>
        <begin position="175"/>
        <end position="196"/>
    </location>
</feature>
<feature type="transmembrane region" description="Helical" evidence="9">
    <location>
        <begin position="398"/>
        <end position="422"/>
    </location>
</feature>
<evidence type="ECO:0000256" key="6">
    <source>
        <dbReference type="ARBA" id="ARBA00022847"/>
    </source>
</evidence>
<feature type="transmembrane region" description="Helical" evidence="9">
    <location>
        <begin position="292"/>
        <end position="316"/>
    </location>
</feature>
<feature type="transmembrane region" description="Helical" evidence="9">
    <location>
        <begin position="94"/>
        <end position="118"/>
    </location>
</feature>
<evidence type="ECO:0000256" key="7">
    <source>
        <dbReference type="ARBA" id="ARBA00022989"/>
    </source>
</evidence>
<feature type="transmembrane region" description="Helical" evidence="9">
    <location>
        <begin position="208"/>
        <end position="225"/>
    </location>
</feature>
<sequence length="452" mass="48761">MLKNIVEVVNGILWGQNLLVWLLIGAGLFFSLKTKFVQLRLFKEMVKLLTKGNNQRKNGVTSFQAFCISTASRVGAGNLVGVVAAVSVGGAGSIFWMWLMAIIGSASAFAETTLAIIYRERNKEGKFVGGPAFFLSKGLGQKWLGVLFVISALICWAGVMQVVSNSVTESFRVAFGADELVVTIVVILLTGIVIFGRGDKISPLLSKLVPLMSAFYLLVVLFIVVKNITLIPGLISDIISQALGFKQAVGGTLGAVVMNGVKRGLFSNEAGSGSAPCAAASADVDHPATQGLLQALGVFVDTILICTATALVMLLADIDKTNLMGMEFLQESFRYHVGDWGVTFIAIMLFLFSFSTVLGIMFYAKNNIVFLSEREIFQKGFKVLMLIMLFQGGMQQNFFIWSLADFGIGLMTIVNLIGIFLLSKKVEECLEDYEKNVVGAESAKESAAVEGL</sequence>
<dbReference type="InterPro" id="IPR001463">
    <property type="entry name" value="Na/Ala_symport"/>
</dbReference>
<name>A0A9W6GQE6_9FUSO</name>
<organism evidence="10 11">
    <name type="scientific">Propionigenium maris DSM 9537</name>
    <dbReference type="NCBI Taxonomy" id="1123000"/>
    <lineage>
        <taxon>Bacteria</taxon>
        <taxon>Fusobacteriati</taxon>
        <taxon>Fusobacteriota</taxon>
        <taxon>Fusobacteriia</taxon>
        <taxon>Fusobacteriales</taxon>
        <taxon>Fusobacteriaceae</taxon>
        <taxon>Propionigenium</taxon>
    </lineage>
</organism>
<keyword evidence="7 9" id="KW-1133">Transmembrane helix</keyword>
<dbReference type="PANTHER" id="PTHR30330:SF1">
    <property type="entry name" value="AMINO-ACID CARRIER PROTEIN ALST"/>
    <property type="match status" value="1"/>
</dbReference>
<evidence type="ECO:0000256" key="1">
    <source>
        <dbReference type="ARBA" id="ARBA00004651"/>
    </source>
</evidence>
<feature type="transmembrane region" description="Helical" evidence="9">
    <location>
        <begin position="337"/>
        <end position="364"/>
    </location>
</feature>
<protein>
    <submittedName>
        <fullName evidence="10">Amino acid carrier protein</fullName>
    </submittedName>
</protein>
<dbReference type="NCBIfam" id="TIGR00835">
    <property type="entry name" value="agcS"/>
    <property type="match status" value="1"/>
</dbReference>
<evidence type="ECO:0000256" key="4">
    <source>
        <dbReference type="ARBA" id="ARBA00022475"/>
    </source>
</evidence>
<accession>A0A9W6GQE6</accession>